<comment type="catalytic activity">
    <reaction evidence="1 7">
        <text>L-glutamate = D-glutamate</text>
        <dbReference type="Rhea" id="RHEA:12813"/>
        <dbReference type="ChEBI" id="CHEBI:29985"/>
        <dbReference type="ChEBI" id="CHEBI:29986"/>
        <dbReference type="EC" id="5.1.1.3"/>
    </reaction>
</comment>
<dbReference type="InterPro" id="IPR015942">
    <property type="entry name" value="Asp/Glu/hydantoin_racemase"/>
</dbReference>
<dbReference type="AlphaFoldDB" id="A0A383TTP6"/>
<keyword evidence="3 7" id="KW-0133">Cell shape</keyword>
<dbReference type="HAMAP" id="MF_00258">
    <property type="entry name" value="Glu_racemase"/>
    <property type="match status" value="1"/>
</dbReference>
<dbReference type="PROSITE" id="PS00924">
    <property type="entry name" value="ASP_GLU_RACEMASE_2"/>
    <property type="match status" value="1"/>
</dbReference>
<protein>
    <recommendedName>
        <fullName evidence="2 7">Glutamate racemase</fullName>
        <ecNumber evidence="2 7">5.1.1.3</ecNumber>
    </recommendedName>
</protein>
<evidence type="ECO:0000256" key="6">
    <source>
        <dbReference type="ARBA" id="ARBA00023316"/>
    </source>
</evidence>
<comment type="function">
    <text evidence="7">Provides the (R)-glutamate required for cell wall biosynthesis.</text>
</comment>
<organism evidence="8 9">
    <name type="scientific">Candidatus Ornithobacterium hominis</name>
    <dbReference type="NCBI Taxonomy" id="2497989"/>
    <lineage>
        <taxon>Bacteria</taxon>
        <taxon>Pseudomonadati</taxon>
        <taxon>Bacteroidota</taxon>
        <taxon>Flavobacteriia</taxon>
        <taxon>Flavobacteriales</taxon>
        <taxon>Weeksellaceae</taxon>
        <taxon>Ornithobacterium</taxon>
    </lineage>
</organism>
<feature type="binding site" evidence="7">
    <location>
        <begin position="43"/>
        <end position="44"/>
    </location>
    <ligand>
        <name>substrate</name>
    </ligand>
</feature>
<dbReference type="GO" id="GO:0071555">
    <property type="term" value="P:cell wall organization"/>
    <property type="evidence" value="ECO:0007669"/>
    <property type="project" value="UniProtKB-KW"/>
</dbReference>
<comment type="similarity">
    <text evidence="7">Belongs to the aspartate/glutamate racemases family.</text>
</comment>
<evidence type="ECO:0000256" key="1">
    <source>
        <dbReference type="ARBA" id="ARBA00001602"/>
    </source>
</evidence>
<feature type="active site" description="Proton donor/acceptor" evidence="7">
    <location>
        <position position="187"/>
    </location>
</feature>
<feature type="active site" description="Proton donor/acceptor" evidence="7">
    <location>
        <position position="74"/>
    </location>
</feature>
<dbReference type="PANTHER" id="PTHR21198">
    <property type="entry name" value="GLUTAMATE RACEMASE"/>
    <property type="match status" value="1"/>
</dbReference>
<dbReference type="SUPFAM" id="SSF53681">
    <property type="entry name" value="Aspartate/glutamate racemase"/>
    <property type="match status" value="2"/>
</dbReference>
<dbReference type="GO" id="GO:0008881">
    <property type="term" value="F:glutamate racemase activity"/>
    <property type="evidence" value="ECO:0007669"/>
    <property type="project" value="UniProtKB-UniRule"/>
</dbReference>
<feature type="binding site" evidence="7">
    <location>
        <begin position="75"/>
        <end position="76"/>
    </location>
    <ligand>
        <name>substrate</name>
    </ligand>
</feature>
<dbReference type="OrthoDB" id="9801055at2"/>
<sequence length="265" mass="30361">MIDSRPIGIFDSGVGGLSIAKEIKNFCPQENIIYFGDTKHLPYGQKSAQAIKEYSQKATRFLLEQDCKIIVVACNSASANALKEIKNLARERKIKVIDVITPVAEKVAFGFDQQVGVIATQATVNAKMYTRKIRRFNKHIQVYELATPLLVPMIEEGLSKSDISKQLINRYLSHKKMQNIDTIILGCTHYSFIQRWVDSFYEGRIKIINSPLIVANELKIFLEENRMQAEKSTQDYFFVSDLTLNFTKFAKRIFNKQIQIKLIKI</sequence>
<keyword evidence="5 7" id="KW-0413">Isomerase</keyword>
<evidence type="ECO:0000256" key="5">
    <source>
        <dbReference type="ARBA" id="ARBA00023235"/>
    </source>
</evidence>
<dbReference type="InterPro" id="IPR033134">
    <property type="entry name" value="Asp/Glu_racemase_AS_2"/>
</dbReference>
<keyword evidence="4 7" id="KW-0573">Peptidoglycan synthesis</keyword>
<dbReference type="InterPro" id="IPR018187">
    <property type="entry name" value="Asp/Glu_racemase_AS_1"/>
</dbReference>
<dbReference type="InterPro" id="IPR001920">
    <property type="entry name" value="Asp/Glu_race"/>
</dbReference>
<dbReference type="NCBIfam" id="TIGR00067">
    <property type="entry name" value="glut_race"/>
    <property type="match status" value="1"/>
</dbReference>
<gene>
    <name evidence="7 8" type="primary">murI</name>
    <name evidence="8" type="ORF">SAMEA104719789_00144</name>
</gene>
<dbReference type="GO" id="GO:0008360">
    <property type="term" value="P:regulation of cell shape"/>
    <property type="evidence" value="ECO:0007669"/>
    <property type="project" value="UniProtKB-KW"/>
</dbReference>
<dbReference type="PROSITE" id="PS00923">
    <property type="entry name" value="ASP_GLU_RACEMASE_1"/>
    <property type="match status" value="1"/>
</dbReference>
<name>A0A383TTP6_9FLAO</name>
<keyword evidence="6 7" id="KW-0961">Cell wall biogenesis/degradation</keyword>
<dbReference type="Proteomes" id="UP000262142">
    <property type="component" value="Unassembled WGS sequence"/>
</dbReference>
<accession>A0A383TTP6</accession>
<dbReference type="PANTHER" id="PTHR21198:SF3">
    <property type="entry name" value="GLUTAMATE RACEMASE"/>
    <property type="match status" value="1"/>
</dbReference>
<dbReference type="RefSeq" id="WP_119058746.1">
    <property type="nucleotide sequence ID" value="NZ_UNSC01000001.1"/>
</dbReference>
<dbReference type="FunFam" id="3.40.50.1860:FF:000001">
    <property type="entry name" value="Glutamate racemase"/>
    <property type="match status" value="1"/>
</dbReference>
<keyword evidence="9" id="KW-1185">Reference proteome</keyword>
<dbReference type="InterPro" id="IPR004391">
    <property type="entry name" value="Glu_race"/>
</dbReference>
<evidence type="ECO:0000256" key="7">
    <source>
        <dbReference type="HAMAP-Rule" id="MF_00258"/>
    </source>
</evidence>
<dbReference type="Pfam" id="PF01177">
    <property type="entry name" value="Asp_Glu_race"/>
    <property type="match status" value="1"/>
</dbReference>
<comment type="pathway">
    <text evidence="7">Cell wall biogenesis; peptidoglycan biosynthesis.</text>
</comment>
<feature type="binding site" evidence="7">
    <location>
        <begin position="11"/>
        <end position="12"/>
    </location>
    <ligand>
        <name>substrate</name>
    </ligand>
</feature>
<reference evidence="8 9" key="1">
    <citation type="submission" date="2018-09" db="EMBL/GenBank/DDBJ databases">
        <authorList>
            <consortium name="Pathogen Informatics"/>
        </authorList>
    </citation>
    <scope>NUCLEOTIDE SEQUENCE [LARGE SCALE GENOMIC DNA]</scope>
    <source>
        <strain evidence="8 9">OH-22767</strain>
    </source>
</reference>
<proteinExistence type="inferred from homology"/>
<dbReference type="EC" id="5.1.1.3" evidence="2 7"/>
<dbReference type="Gene3D" id="3.40.50.1860">
    <property type="match status" value="2"/>
</dbReference>
<evidence type="ECO:0000256" key="3">
    <source>
        <dbReference type="ARBA" id="ARBA00022960"/>
    </source>
</evidence>
<evidence type="ECO:0000256" key="4">
    <source>
        <dbReference type="ARBA" id="ARBA00022984"/>
    </source>
</evidence>
<dbReference type="UniPathway" id="UPA00219"/>
<evidence type="ECO:0000313" key="9">
    <source>
        <dbReference type="Proteomes" id="UP000262142"/>
    </source>
</evidence>
<evidence type="ECO:0000313" key="8">
    <source>
        <dbReference type="EMBL" id="SZD71052.1"/>
    </source>
</evidence>
<feature type="binding site" evidence="7">
    <location>
        <begin position="188"/>
        <end position="189"/>
    </location>
    <ligand>
        <name>substrate</name>
    </ligand>
</feature>
<dbReference type="EMBL" id="UNSC01000001">
    <property type="protein sequence ID" value="SZD71052.1"/>
    <property type="molecule type" value="Genomic_DNA"/>
</dbReference>
<evidence type="ECO:0000256" key="2">
    <source>
        <dbReference type="ARBA" id="ARBA00013090"/>
    </source>
</evidence>
<dbReference type="GO" id="GO:0009252">
    <property type="term" value="P:peptidoglycan biosynthetic process"/>
    <property type="evidence" value="ECO:0007669"/>
    <property type="project" value="UniProtKB-UniRule"/>
</dbReference>